<comment type="caution">
    <text evidence="1">The sequence shown here is derived from an EMBL/GenBank/DDBJ whole genome shotgun (WGS) entry which is preliminary data.</text>
</comment>
<dbReference type="InterPro" id="IPR036874">
    <property type="entry name" value="Carbonic_anhydrase_sf"/>
</dbReference>
<organism evidence="1 2">
    <name type="scientific">Klebsiella michiganensis</name>
    <dbReference type="NCBI Taxonomy" id="1134687"/>
    <lineage>
        <taxon>Bacteria</taxon>
        <taxon>Pseudomonadati</taxon>
        <taxon>Pseudomonadota</taxon>
        <taxon>Gammaproteobacteria</taxon>
        <taxon>Enterobacterales</taxon>
        <taxon>Enterobacteriaceae</taxon>
        <taxon>Klebsiella/Raoultella group</taxon>
        <taxon>Klebsiella</taxon>
    </lineage>
</organism>
<sequence>MQHIIEGFLNFQKEIFPQRKELFRSLASSQNPKALFYLLFR</sequence>
<evidence type="ECO:0000313" key="2">
    <source>
        <dbReference type="Proteomes" id="UP000254863"/>
    </source>
</evidence>
<protein>
    <submittedName>
        <fullName evidence="1">Carbonic anhydrase</fullName>
        <ecNumber evidence="1">4.2.1.1</ecNumber>
    </submittedName>
</protein>
<reference evidence="1 2" key="1">
    <citation type="submission" date="2018-06" db="EMBL/GenBank/DDBJ databases">
        <authorList>
            <consortium name="Pathogen Informatics"/>
            <person name="Doyle S."/>
        </authorList>
    </citation>
    <scope>NUCLEOTIDE SEQUENCE [LARGE SCALE GENOMIC DNA]</scope>
    <source>
        <strain evidence="1 2">NCTC11685</strain>
    </source>
</reference>
<proteinExistence type="predicted"/>
<dbReference type="GO" id="GO:0008270">
    <property type="term" value="F:zinc ion binding"/>
    <property type="evidence" value="ECO:0007669"/>
    <property type="project" value="InterPro"/>
</dbReference>
<evidence type="ECO:0000313" key="1">
    <source>
        <dbReference type="EMBL" id="STW79287.1"/>
    </source>
</evidence>
<keyword evidence="1" id="KW-0456">Lyase</keyword>
<dbReference type="AlphaFoldDB" id="A0A7H4PLL4"/>
<dbReference type="Proteomes" id="UP000254863">
    <property type="component" value="Unassembled WGS sequence"/>
</dbReference>
<dbReference type="GO" id="GO:0004089">
    <property type="term" value="F:carbonate dehydratase activity"/>
    <property type="evidence" value="ECO:0007669"/>
    <property type="project" value="UniProtKB-EC"/>
</dbReference>
<dbReference type="EC" id="4.2.1.1" evidence="1"/>
<name>A0A7H4PLL4_9ENTR</name>
<gene>
    <name evidence="1" type="primary">cynT_1</name>
    <name evidence="1" type="ORF">NCTC11685_06614</name>
</gene>
<dbReference type="SUPFAM" id="SSF53056">
    <property type="entry name" value="beta-carbonic anhydrase, cab"/>
    <property type="match status" value="1"/>
</dbReference>
<accession>A0A7H4PLL4</accession>
<dbReference type="EMBL" id="UGMS01000003">
    <property type="protein sequence ID" value="STW79287.1"/>
    <property type="molecule type" value="Genomic_DNA"/>
</dbReference>